<reference evidence="6" key="1">
    <citation type="submission" date="2020-11" db="EMBL/GenBank/DDBJ databases">
        <title>Combining integrative taxonomy and mitogenome sequencing of Thuricola similis Bock, 1963 (Peritrichia, Vaginicolidae) provides a full redescription of this poorly known ciliate and new insights into the evolutionary relationships among Oligohymenophorea subclasses.</title>
        <authorList>
            <person name="Liao W."/>
            <person name="Campello-Nunes P.H."/>
            <person name="Gammuto L."/>
            <person name="Viana T.A."/>
            <person name="de Oliveira Marchesini R."/>
            <person name="da Silva Pavia T."/>
            <person name="da Silva-Neto I.D."/>
            <person name="Modeo L."/>
            <person name="Petroni G."/>
        </authorList>
    </citation>
    <scope>NUCLEOTIDE SEQUENCE</scope>
    <source>
        <strain evidence="6">CUIT</strain>
    </source>
</reference>
<keyword evidence="6" id="KW-0496">Mitochondrion</keyword>
<dbReference type="SUPFAM" id="SSF50104">
    <property type="entry name" value="Translation proteins SH3-like domain"/>
    <property type="match status" value="1"/>
</dbReference>
<dbReference type="InterPro" id="IPR002171">
    <property type="entry name" value="Ribosomal_uL2"/>
</dbReference>
<dbReference type="Gene3D" id="4.10.950.10">
    <property type="entry name" value="Ribosomal protein L2, domain 3"/>
    <property type="match status" value="1"/>
</dbReference>
<geneLocation type="mitochondrion" evidence="6"/>
<dbReference type="GO" id="GO:0003723">
    <property type="term" value="F:RNA binding"/>
    <property type="evidence" value="ECO:0007669"/>
    <property type="project" value="TreeGrafter"/>
</dbReference>
<dbReference type="GeneID" id="67145403"/>
<evidence type="ECO:0000256" key="2">
    <source>
        <dbReference type="ARBA" id="ARBA00022980"/>
    </source>
</evidence>
<proteinExistence type="inferred from homology"/>
<dbReference type="RefSeq" id="YP_010147312.1">
    <property type="nucleotide sequence ID" value="NC_057079.1"/>
</dbReference>
<protein>
    <submittedName>
        <fullName evidence="6">50S ribosomal protein L2</fullName>
    </submittedName>
</protein>
<comment type="similarity">
    <text evidence="1">Belongs to the universal ribosomal protein uL2 family.</text>
</comment>
<accession>A0A7T8JK34</accession>
<dbReference type="InterPro" id="IPR008991">
    <property type="entry name" value="Translation_prot_SH3-like_sf"/>
</dbReference>
<dbReference type="SMART" id="SM01382">
    <property type="entry name" value="Ribosomal_L2_C"/>
    <property type="match status" value="1"/>
</dbReference>
<dbReference type="InterPro" id="IPR014726">
    <property type="entry name" value="Ribosomal_uL2_dom3"/>
</dbReference>
<dbReference type="EMBL" id="MW221262">
    <property type="protein sequence ID" value="QQP22123.1"/>
    <property type="molecule type" value="Genomic_DNA"/>
</dbReference>
<name>A0A7T8JK34_9CILI</name>
<dbReference type="InterPro" id="IPR022669">
    <property type="entry name" value="Ribosomal_uL2_C"/>
</dbReference>
<dbReference type="AlphaFoldDB" id="A0A7T8JK34"/>
<evidence type="ECO:0000313" key="6">
    <source>
        <dbReference type="EMBL" id="QQP22123.1"/>
    </source>
</evidence>
<organism evidence="6">
    <name type="scientific">Thuricola similis</name>
    <dbReference type="NCBI Taxonomy" id="2784598"/>
    <lineage>
        <taxon>Eukaryota</taxon>
        <taxon>Sar</taxon>
        <taxon>Alveolata</taxon>
        <taxon>Ciliophora</taxon>
        <taxon>Intramacronucleata</taxon>
        <taxon>Oligohymenophorea</taxon>
        <taxon>Peritrichia</taxon>
        <taxon>Sessilida</taxon>
        <taxon>Vaginicolidae</taxon>
        <taxon>Thuricola</taxon>
    </lineage>
</organism>
<feature type="domain" description="Large ribosomal subunit protein uL2 C-terminal" evidence="5">
    <location>
        <begin position="120"/>
        <end position="245"/>
    </location>
</feature>
<sequence length="250" mass="29315">MILKNFKTITPVRRFFFFYKPYINTFLKYKQLFNKITTTNSIKNSKKHFKSTHITSLKKYPNIVSTYLTFKMFDAVLIKFLLSPKKKKMFNEFIDVYNYKFITPTIDNYFAGFKFFPTKFRNNQPFIVENIPYYSQICLITLTFFKKVLFCKSSGTSAIKLLFTKKNKLALITLPSSQQKFIPSNSMCILGSIFDLKTNICWKGKFKNSFHKKIIVRGVAMNPVDHPNGGRTKAKQPEKSPWGWVAKNNK</sequence>
<gene>
    <name evidence="6" type="primary">rpL2</name>
    <name evidence="6" type="ORF">TSIM_06</name>
</gene>
<dbReference type="Pfam" id="PF03947">
    <property type="entry name" value="Ribosomal_L2_C"/>
    <property type="match status" value="1"/>
</dbReference>
<dbReference type="InterPro" id="IPR014722">
    <property type="entry name" value="Rib_uL2_dom2"/>
</dbReference>
<evidence type="ECO:0000256" key="3">
    <source>
        <dbReference type="ARBA" id="ARBA00023274"/>
    </source>
</evidence>
<dbReference type="PANTHER" id="PTHR13691">
    <property type="entry name" value="RIBOSOMAL PROTEIN L2"/>
    <property type="match status" value="1"/>
</dbReference>
<evidence type="ECO:0000259" key="5">
    <source>
        <dbReference type="SMART" id="SM01382"/>
    </source>
</evidence>
<keyword evidence="3" id="KW-0687">Ribonucleoprotein</keyword>
<evidence type="ECO:0000256" key="1">
    <source>
        <dbReference type="ARBA" id="ARBA00005636"/>
    </source>
</evidence>
<dbReference type="GO" id="GO:0005762">
    <property type="term" value="C:mitochondrial large ribosomal subunit"/>
    <property type="evidence" value="ECO:0007669"/>
    <property type="project" value="TreeGrafter"/>
</dbReference>
<dbReference type="GO" id="GO:0032543">
    <property type="term" value="P:mitochondrial translation"/>
    <property type="evidence" value="ECO:0007669"/>
    <property type="project" value="TreeGrafter"/>
</dbReference>
<feature type="region of interest" description="Disordered" evidence="4">
    <location>
        <begin position="226"/>
        <end position="250"/>
    </location>
</feature>
<dbReference type="Gene3D" id="2.30.30.30">
    <property type="match status" value="1"/>
</dbReference>
<dbReference type="PANTHER" id="PTHR13691:SF5">
    <property type="entry name" value="LARGE RIBOSOMAL SUBUNIT PROTEIN UL2M"/>
    <property type="match status" value="1"/>
</dbReference>
<evidence type="ECO:0000256" key="4">
    <source>
        <dbReference type="SAM" id="MobiDB-lite"/>
    </source>
</evidence>
<dbReference type="GO" id="GO:0003735">
    <property type="term" value="F:structural constituent of ribosome"/>
    <property type="evidence" value="ECO:0007669"/>
    <property type="project" value="InterPro"/>
</dbReference>
<keyword evidence="2 6" id="KW-0689">Ribosomal protein</keyword>